<keyword evidence="3" id="KW-0687">Ribonucleoprotein</keyword>
<evidence type="ECO:0000256" key="5">
    <source>
        <dbReference type="ARBA" id="ARBA00035530"/>
    </source>
</evidence>
<keyword evidence="7" id="KW-1185">Reference proteome</keyword>
<dbReference type="OrthoDB" id="1166329at2759"/>
<name>E4XCG9_OIKDI</name>
<dbReference type="EMBL" id="FN653035">
    <property type="protein sequence ID" value="CBY09294.1"/>
    <property type="molecule type" value="Genomic_DNA"/>
</dbReference>
<comment type="similarity">
    <text evidence="1">Belongs to the eukaryotic ribosomal protein eL33 family.</text>
</comment>
<keyword evidence="2" id="KW-0689">Ribosomal protein</keyword>
<dbReference type="AlphaFoldDB" id="E4XCG9"/>
<protein>
    <recommendedName>
        <fullName evidence="4">Large ribosomal subunit protein eL33</fullName>
    </recommendedName>
    <alternativeName>
        <fullName evidence="5">60S ribosomal protein L35a</fullName>
    </alternativeName>
</protein>
<dbReference type="Proteomes" id="UP000001307">
    <property type="component" value="Unassembled WGS sequence"/>
</dbReference>
<dbReference type="InterPro" id="IPR001780">
    <property type="entry name" value="Ribosomal_eL33"/>
</dbReference>
<evidence type="ECO:0000256" key="3">
    <source>
        <dbReference type="ARBA" id="ARBA00023274"/>
    </source>
</evidence>
<dbReference type="PANTHER" id="PTHR10902">
    <property type="entry name" value="60S RIBOSOMAL PROTEIN L35A"/>
    <property type="match status" value="1"/>
</dbReference>
<dbReference type="InterPro" id="IPR038661">
    <property type="entry name" value="Ribosomal_eL33_sf"/>
</dbReference>
<organism evidence="6">
    <name type="scientific">Oikopleura dioica</name>
    <name type="common">Tunicate</name>
    <dbReference type="NCBI Taxonomy" id="34765"/>
    <lineage>
        <taxon>Eukaryota</taxon>
        <taxon>Metazoa</taxon>
        <taxon>Chordata</taxon>
        <taxon>Tunicata</taxon>
        <taxon>Appendicularia</taxon>
        <taxon>Copelata</taxon>
        <taxon>Oikopleuridae</taxon>
        <taxon>Oikopleura</taxon>
    </lineage>
</organism>
<reference evidence="6" key="1">
    <citation type="journal article" date="2010" name="Science">
        <title>Plasticity of animal genome architecture unmasked by rapid evolution of a pelagic tunicate.</title>
        <authorList>
            <person name="Denoeud F."/>
            <person name="Henriet S."/>
            <person name="Mungpakdee S."/>
            <person name="Aury J.M."/>
            <person name="Da Silva C."/>
            <person name="Brinkmann H."/>
            <person name="Mikhaleva J."/>
            <person name="Olsen L.C."/>
            <person name="Jubin C."/>
            <person name="Canestro C."/>
            <person name="Bouquet J.M."/>
            <person name="Danks G."/>
            <person name="Poulain J."/>
            <person name="Campsteijn C."/>
            <person name="Adamski M."/>
            <person name="Cross I."/>
            <person name="Yadetie F."/>
            <person name="Muffato M."/>
            <person name="Louis A."/>
            <person name="Butcher S."/>
            <person name="Tsagkogeorga G."/>
            <person name="Konrad A."/>
            <person name="Singh S."/>
            <person name="Jensen M.F."/>
            <person name="Cong E.H."/>
            <person name="Eikeseth-Otteraa H."/>
            <person name="Noel B."/>
            <person name="Anthouard V."/>
            <person name="Porcel B.M."/>
            <person name="Kachouri-Lafond R."/>
            <person name="Nishino A."/>
            <person name="Ugolini M."/>
            <person name="Chourrout P."/>
            <person name="Nishida H."/>
            <person name="Aasland R."/>
            <person name="Huzurbazar S."/>
            <person name="Westhof E."/>
            <person name="Delsuc F."/>
            <person name="Lehrach H."/>
            <person name="Reinhardt R."/>
            <person name="Weissenbach J."/>
            <person name="Roy S.W."/>
            <person name="Artiguenave F."/>
            <person name="Postlethwait J.H."/>
            <person name="Manak J.R."/>
            <person name="Thompson E.M."/>
            <person name="Jaillon O."/>
            <person name="Du Pasquier L."/>
            <person name="Boudinot P."/>
            <person name="Liberles D.A."/>
            <person name="Volff J.N."/>
            <person name="Philippe H."/>
            <person name="Lenhard B."/>
            <person name="Roest Crollius H."/>
            <person name="Wincker P."/>
            <person name="Chourrout D."/>
        </authorList>
    </citation>
    <scope>NUCLEOTIDE SEQUENCE [LARGE SCALE GENOMIC DNA]</scope>
</reference>
<sequence length="111" mass="12417">MGRLYAKGIFTGYTRGLRNTHEKSALVKLEGVNTKEDTVFYHGKRVAYVYKAKTKTNARNAGSAADRTRVIWGKICRSHGNSGSVRCKFAKNLPPKAMGHRIRVMLYPSSI</sequence>
<dbReference type="InterPro" id="IPR009000">
    <property type="entry name" value="Transl_B-barrel_sf"/>
</dbReference>
<evidence type="ECO:0000313" key="6">
    <source>
        <dbReference type="EMBL" id="CBY09294.1"/>
    </source>
</evidence>
<evidence type="ECO:0000256" key="1">
    <source>
        <dbReference type="ARBA" id="ARBA00009269"/>
    </source>
</evidence>
<dbReference type="FunCoup" id="E4XCG9">
    <property type="interactions" value="251"/>
</dbReference>
<dbReference type="GO" id="GO:0003735">
    <property type="term" value="F:structural constituent of ribosome"/>
    <property type="evidence" value="ECO:0007669"/>
    <property type="project" value="InterPro"/>
</dbReference>
<dbReference type="GO" id="GO:0006412">
    <property type="term" value="P:translation"/>
    <property type="evidence" value="ECO:0007669"/>
    <property type="project" value="InterPro"/>
</dbReference>
<dbReference type="GO" id="GO:0005840">
    <property type="term" value="C:ribosome"/>
    <property type="evidence" value="ECO:0007669"/>
    <property type="project" value="UniProtKB-KW"/>
</dbReference>
<gene>
    <name evidence="6" type="ORF">GSOID_T00007831001</name>
</gene>
<dbReference type="FunFam" id="2.40.10.190:FF:000001">
    <property type="entry name" value="60S ribosomal protein L35a"/>
    <property type="match status" value="1"/>
</dbReference>
<dbReference type="Gene3D" id="2.40.10.190">
    <property type="entry name" value="translation elongation factor selb, chain A, domain 4"/>
    <property type="match status" value="1"/>
</dbReference>
<dbReference type="Pfam" id="PF01247">
    <property type="entry name" value="Ribosomal_L35Ae"/>
    <property type="match status" value="1"/>
</dbReference>
<evidence type="ECO:0000256" key="2">
    <source>
        <dbReference type="ARBA" id="ARBA00022980"/>
    </source>
</evidence>
<dbReference type="GO" id="GO:1990904">
    <property type="term" value="C:ribonucleoprotein complex"/>
    <property type="evidence" value="ECO:0007669"/>
    <property type="project" value="UniProtKB-KW"/>
</dbReference>
<accession>E4XCG9</accession>
<evidence type="ECO:0000313" key="7">
    <source>
        <dbReference type="Proteomes" id="UP000001307"/>
    </source>
</evidence>
<dbReference type="HAMAP" id="MF_00573">
    <property type="entry name" value="Ribosomal_eL33"/>
    <property type="match status" value="1"/>
</dbReference>
<proteinExistence type="inferred from homology"/>
<evidence type="ECO:0000256" key="4">
    <source>
        <dbReference type="ARBA" id="ARBA00035228"/>
    </source>
</evidence>
<dbReference type="SUPFAM" id="SSF50447">
    <property type="entry name" value="Translation proteins"/>
    <property type="match status" value="1"/>
</dbReference>
<dbReference type="InParanoid" id="E4XCG9"/>